<evidence type="ECO:0000313" key="5">
    <source>
        <dbReference type="EMBL" id="RDK39101.1"/>
    </source>
</evidence>
<comment type="similarity">
    <text evidence="2 4">Belongs to the terpene synthase family.</text>
</comment>
<evidence type="ECO:0000256" key="2">
    <source>
        <dbReference type="ARBA" id="ARBA00006333"/>
    </source>
</evidence>
<dbReference type="SFLD" id="SFLDG01020">
    <property type="entry name" value="Terpene_Cyclase_Like_2"/>
    <property type="match status" value="1"/>
</dbReference>
<dbReference type="EMBL" id="KZ851862">
    <property type="protein sequence ID" value="RDK39101.1"/>
    <property type="molecule type" value="Genomic_DNA"/>
</dbReference>
<dbReference type="Proteomes" id="UP000254937">
    <property type="component" value="Unassembled WGS sequence"/>
</dbReference>
<dbReference type="InterPro" id="IPR008949">
    <property type="entry name" value="Isoprenoid_synthase_dom_sf"/>
</dbReference>
<protein>
    <recommendedName>
        <fullName evidence="4">Terpene synthase</fullName>
        <ecNumber evidence="4">4.2.3.-</ecNumber>
    </recommendedName>
</protein>
<evidence type="ECO:0000256" key="4">
    <source>
        <dbReference type="RuleBase" id="RU366034"/>
    </source>
</evidence>
<gene>
    <name evidence="5" type="ORF">M752DRAFT_338445</name>
</gene>
<dbReference type="GO" id="GO:0010333">
    <property type="term" value="F:terpene synthase activity"/>
    <property type="evidence" value="ECO:0007669"/>
    <property type="project" value="InterPro"/>
</dbReference>
<sequence>MAVTRVQQSISSPTVKIPRQDTSLTIRLPEMFVLFLSGEPIVNRHYKSVKELSEAWISRECYFDERGRRRLQKTDFAYFCSIAAPDAEPEELRTVIDWGNWVFPFDDLFDNGSLKDDPECAQILVEDLRAGMADEAGQRPVLSDYPIVQVHNSVWHRITQAQPIGIRRRFARAMNDYCTGCLAQVRSCSKGELPSLEEMLCLRRQSAGVSPLFALVEYAHKLDIPDHVFECKSIQEIERIGTDLVLLQNDILSYCKEEKEGVSHNLVAICRHNGMPAQVAFNHVGEMLIERYRDWYLALAALPTWGERVDADVQEYIRGVQNVVRANLHWSFRSGRYFGKANDQVRKTGMVTVRGNNADFKLSMAIGFDDRGQPRALR</sequence>
<organism evidence="5 6">
    <name type="scientific">Aspergillus phoenicis ATCC 13157</name>
    <dbReference type="NCBI Taxonomy" id="1353007"/>
    <lineage>
        <taxon>Eukaryota</taxon>
        <taxon>Fungi</taxon>
        <taxon>Dikarya</taxon>
        <taxon>Ascomycota</taxon>
        <taxon>Pezizomycotina</taxon>
        <taxon>Eurotiomycetes</taxon>
        <taxon>Eurotiomycetidae</taxon>
        <taxon>Eurotiales</taxon>
        <taxon>Aspergillaceae</taxon>
        <taxon>Aspergillus</taxon>
    </lineage>
</organism>
<dbReference type="AlphaFoldDB" id="A0A370PA82"/>
<keyword evidence="4" id="KW-0479">Metal-binding</keyword>
<dbReference type="EC" id="4.2.3.-" evidence="4"/>
<evidence type="ECO:0000256" key="3">
    <source>
        <dbReference type="ARBA" id="ARBA00022842"/>
    </source>
</evidence>
<dbReference type="InterPro" id="IPR034686">
    <property type="entry name" value="Terpene_cyclase-like_2"/>
</dbReference>
<dbReference type="Gene3D" id="1.10.600.10">
    <property type="entry name" value="Farnesyl Diphosphate Synthase"/>
    <property type="match status" value="1"/>
</dbReference>
<dbReference type="PANTHER" id="PTHR35201:SF4">
    <property type="entry name" value="BETA-PINACENE SYNTHASE-RELATED"/>
    <property type="match status" value="1"/>
</dbReference>
<dbReference type="PANTHER" id="PTHR35201">
    <property type="entry name" value="TERPENE SYNTHASE"/>
    <property type="match status" value="1"/>
</dbReference>
<comment type="cofactor">
    <cofactor evidence="1 4">
        <name>Mg(2+)</name>
        <dbReference type="ChEBI" id="CHEBI:18420"/>
    </cofactor>
</comment>
<reference evidence="5 6" key="1">
    <citation type="submission" date="2018-07" db="EMBL/GenBank/DDBJ databases">
        <title>Section-level genome sequencing of Aspergillus section Nigri to investigate inter- and intra-species variation.</title>
        <authorList>
            <consortium name="DOE Joint Genome Institute"/>
            <person name="Vesth T.C."/>
            <person name="Nybo J.L."/>
            <person name="Theobald S."/>
            <person name="Frisvad J.C."/>
            <person name="Larsen T.O."/>
            <person name="Nielsen K.F."/>
            <person name="Hoof J.B."/>
            <person name="Brandl J."/>
            <person name="Salamov A."/>
            <person name="Riley R."/>
            <person name="Gladden J.M."/>
            <person name="Phatale P."/>
            <person name="Nielsen M.T."/>
            <person name="Lyhne E.K."/>
            <person name="Kogle M.E."/>
            <person name="Strasser K."/>
            <person name="McDonnell E."/>
            <person name="Barry K."/>
            <person name="Clum A."/>
            <person name="Chen C."/>
            <person name="Nolan M."/>
            <person name="Sandor L."/>
            <person name="Kuo A."/>
            <person name="Lipzen A."/>
            <person name="Hainaut M."/>
            <person name="Drula E."/>
            <person name="Tsang A."/>
            <person name="Magnuson J.K."/>
            <person name="Henrissat B."/>
            <person name="Wiebenga A."/>
            <person name="Simmons B.A."/>
            <person name="Makela M.R."/>
            <person name="De vries R.P."/>
            <person name="Grigoriev I.V."/>
            <person name="Mortensen U.H."/>
            <person name="Baker S.E."/>
            <person name="Andersen M.R."/>
        </authorList>
    </citation>
    <scope>NUCLEOTIDE SEQUENCE [LARGE SCALE GENOMIC DNA]</scope>
    <source>
        <strain evidence="5 6">ATCC 13157</strain>
    </source>
</reference>
<keyword evidence="3 4" id="KW-0460">Magnesium</keyword>
<accession>A0A370PA82</accession>
<keyword evidence="6" id="KW-1185">Reference proteome</keyword>
<dbReference type="SUPFAM" id="SSF48576">
    <property type="entry name" value="Terpenoid synthases"/>
    <property type="match status" value="1"/>
</dbReference>
<evidence type="ECO:0000313" key="6">
    <source>
        <dbReference type="Proteomes" id="UP000254937"/>
    </source>
</evidence>
<proteinExistence type="inferred from homology"/>
<name>A0A370PA82_ASPPH</name>
<keyword evidence="4" id="KW-0456">Lyase</keyword>
<evidence type="ECO:0000256" key="1">
    <source>
        <dbReference type="ARBA" id="ARBA00001946"/>
    </source>
</evidence>
<dbReference type="SFLD" id="SFLDS00005">
    <property type="entry name" value="Isoprenoid_Synthase_Type_I"/>
    <property type="match status" value="1"/>
</dbReference>
<dbReference type="Pfam" id="PF19086">
    <property type="entry name" value="Terpene_syn_C_2"/>
    <property type="match status" value="1"/>
</dbReference>
<dbReference type="GO" id="GO:0008299">
    <property type="term" value="P:isoprenoid biosynthetic process"/>
    <property type="evidence" value="ECO:0007669"/>
    <property type="project" value="UniProtKB-ARBA"/>
</dbReference>
<dbReference type="GO" id="GO:0046872">
    <property type="term" value="F:metal ion binding"/>
    <property type="evidence" value="ECO:0007669"/>
    <property type="project" value="UniProtKB-KW"/>
</dbReference>